<keyword evidence="7" id="KW-0436">Ligase</keyword>
<dbReference type="InterPro" id="IPR007016">
    <property type="entry name" value="O-antigen_ligase-rel_domated"/>
</dbReference>
<evidence type="ECO:0000313" key="7">
    <source>
        <dbReference type="EMBL" id="MBK1699344.1"/>
    </source>
</evidence>
<feature type="transmembrane region" description="Helical" evidence="5">
    <location>
        <begin position="345"/>
        <end position="365"/>
    </location>
</feature>
<dbReference type="EMBL" id="NRRE01000035">
    <property type="protein sequence ID" value="MBK1699344.1"/>
    <property type="molecule type" value="Genomic_DNA"/>
</dbReference>
<feature type="transmembrane region" description="Helical" evidence="5">
    <location>
        <begin position="208"/>
        <end position="225"/>
    </location>
</feature>
<evidence type="ECO:0000256" key="2">
    <source>
        <dbReference type="ARBA" id="ARBA00022692"/>
    </source>
</evidence>
<dbReference type="InterPro" id="IPR051533">
    <property type="entry name" value="WaaL-like"/>
</dbReference>
<proteinExistence type="predicted"/>
<organism evidence="7 8">
    <name type="scientific">Rhodovibrio salinarum</name>
    <dbReference type="NCBI Taxonomy" id="1087"/>
    <lineage>
        <taxon>Bacteria</taxon>
        <taxon>Pseudomonadati</taxon>
        <taxon>Pseudomonadota</taxon>
        <taxon>Alphaproteobacteria</taxon>
        <taxon>Rhodospirillales</taxon>
        <taxon>Rhodovibrionaceae</taxon>
        <taxon>Rhodovibrio</taxon>
    </lineage>
</organism>
<accession>A0A934V3L1</accession>
<protein>
    <submittedName>
        <fullName evidence="7">O-antigen ligase domain-containing protein</fullName>
    </submittedName>
</protein>
<evidence type="ECO:0000256" key="5">
    <source>
        <dbReference type="SAM" id="Phobius"/>
    </source>
</evidence>
<keyword evidence="3 5" id="KW-1133">Transmembrane helix</keyword>
<dbReference type="PROSITE" id="PS51257">
    <property type="entry name" value="PROKAR_LIPOPROTEIN"/>
    <property type="match status" value="1"/>
</dbReference>
<feature type="transmembrane region" description="Helical" evidence="5">
    <location>
        <begin position="372"/>
        <end position="390"/>
    </location>
</feature>
<dbReference type="Pfam" id="PF04932">
    <property type="entry name" value="Wzy_C"/>
    <property type="match status" value="1"/>
</dbReference>
<feature type="transmembrane region" description="Helical" evidence="5">
    <location>
        <begin position="54"/>
        <end position="75"/>
    </location>
</feature>
<dbReference type="Proteomes" id="UP000778970">
    <property type="component" value="Unassembled WGS sequence"/>
</dbReference>
<dbReference type="PANTHER" id="PTHR37422:SF13">
    <property type="entry name" value="LIPOPOLYSACCHARIDE BIOSYNTHESIS PROTEIN PA4999-RELATED"/>
    <property type="match status" value="1"/>
</dbReference>
<keyword evidence="2 5" id="KW-0812">Transmembrane</keyword>
<evidence type="ECO:0000313" key="8">
    <source>
        <dbReference type="Proteomes" id="UP000778970"/>
    </source>
</evidence>
<evidence type="ECO:0000256" key="1">
    <source>
        <dbReference type="ARBA" id="ARBA00004141"/>
    </source>
</evidence>
<dbReference type="GO" id="GO:0016020">
    <property type="term" value="C:membrane"/>
    <property type="evidence" value="ECO:0007669"/>
    <property type="project" value="UniProtKB-SubCell"/>
</dbReference>
<feature type="transmembrane region" description="Helical" evidence="5">
    <location>
        <begin position="179"/>
        <end position="201"/>
    </location>
</feature>
<gene>
    <name evidence="7" type="ORF">CKO21_19020</name>
</gene>
<feature type="transmembrane region" description="Helical" evidence="5">
    <location>
        <begin position="112"/>
        <end position="131"/>
    </location>
</feature>
<feature type="transmembrane region" description="Helical" evidence="5">
    <location>
        <begin position="396"/>
        <end position="412"/>
    </location>
</feature>
<dbReference type="GO" id="GO:0016874">
    <property type="term" value="F:ligase activity"/>
    <property type="evidence" value="ECO:0007669"/>
    <property type="project" value="UniProtKB-KW"/>
</dbReference>
<keyword evidence="4 5" id="KW-0472">Membrane</keyword>
<evidence type="ECO:0000259" key="6">
    <source>
        <dbReference type="Pfam" id="PF04932"/>
    </source>
</evidence>
<dbReference type="AlphaFoldDB" id="A0A934V3L1"/>
<comment type="subcellular location">
    <subcellularLocation>
        <location evidence="1">Membrane</location>
        <topology evidence="1">Multi-pass membrane protein</topology>
    </subcellularLocation>
</comment>
<evidence type="ECO:0000256" key="3">
    <source>
        <dbReference type="ARBA" id="ARBA00022989"/>
    </source>
</evidence>
<comment type="caution">
    <text evidence="7">The sequence shown here is derived from an EMBL/GenBank/DDBJ whole genome shotgun (WGS) entry which is preliminary data.</text>
</comment>
<dbReference type="PANTHER" id="PTHR37422">
    <property type="entry name" value="TEICHURONIC ACID BIOSYNTHESIS PROTEIN TUAE"/>
    <property type="match status" value="1"/>
</dbReference>
<name>A0A934V3L1_9PROT</name>
<reference evidence="7" key="2">
    <citation type="journal article" date="2020" name="Microorganisms">
        <title>Osmotic Adaptation and Compatible Solute Biosynthesis of Phototrophic Bacteria as Revealed from Genome Analyses.</title>
        <authorList>
            <person name="Imhoff J.F."/>
            <person name="Rahn T."/>
            <person name="Kunzel S."/>
            <person name="Keller A."/>
            <person name="Neulinger S.C."/>
        </authorList>
    </citation>
    <scope>NUCLEOTIDE SEQUENCE</scope>
    <source>
        <strain evidence="7">DSM 9154</strain>
    </source>
</reference>
<sequence>MLRPALLALVLLAPIALGAAPAWAWSSLACLIAVLAILQGGLLLLVAPQPVRPWPLPAWAVVPLLGIAGLALWQLTASLPVHPLRIALADTLRPGASLLATPILHRAEALDAVVRLGSVLLLGWLVAQAWTGAPVRPALSALALAGTLVAGSALSSHALGVENVLWLQGPFHPTPTGPFVARGAFACYLTLTMLAGAALWLTREGDTPGTLLAFAWTLMAAGLVASQSRTAVIAALAAHLLLLALAARGHWLDRRQALVGSAGMLALAALALLAAGLDGRLADLPGDLAHRAVIWQAALAAIAEQPWTGHGLGSFPELYPLYRLPSATQPVISAHSGPLEWATELGLPAAGAWLALLLGFAVALLRAPARSAGVLAAVPALTVVALQGAVDPGPQIPAVALTAALLVGLGLSRTPSEINHRAPPETSP</sequence>
<feature type="transmembrane region" description="Helical" evidence="5">
    <location>
        <begin position="231"/>
        <end position="251"/>
    </location>
</feature>
<evidence type="ECO:0000256" key="4">
    <source>
        <dbReference type="ARBA" id="ARBA00023136"/>
    </source>
</evidence>
<feature type="transmembrane region" description="Helical" evidence="5">
    <location>
        <begin position="258"/>
        <end position="277"/>
    </location>
</feature>
<feature type="transmembrane region" description="Helical" evidence="5">
    <location>
        <begin position="28"/>
        <end position="47"/>
    </location>
</feature>
<feature type="domain" description="O-antigen ligase-related" evidence="6">
    <location>
        <begin position="218"/>
        <end position="354"/>
    </location>
</feature>
<keyword evidence="8" id="KW-1185">Reference proteome</keyword>
<feature type="transmembrane region" description="Helical" evidence="5">
    <location>
        <begin position="138"/>
        <end position="159"/>
    </location>
</feature>
<reference evidence="7" key="1">
    <citation type="submission" date="2017-08" db="EMBL/GenBank/DDBJ databases">
        <authorList>
            <person name="Imhoff J.F."/>
            <person name="Rahn T."/>
            <person name="Kuenzel S."/>
            <person name="Neulinger S.C."/>
        </authorList>
    </citation>
    <scope>NUCLEOTIDE SEQUENCE</scope>
    <source>
        <strain evidence="7">DSM 9154</strain>
    </source>
</reference>